<protein>
    <recommendedName>
        <fullName evidence="3">Nif11 domain-containing protein</fullName>
    </recommendedName>
</protein>
<dbReference type="Proteomes" id="UP000019140">
    <property type="component" value="Unassembled WGS sequence"/>
</dbReference>
<dbReference type="HOGENOM" id="CLU_2804438_0_0_7"/>
<keyword evidence="2" id="KW-1185">Reference proteome</keyword>
<dbReference type="AlphaFoldDB" id="W4M3V5"/>
<dbReference type="EMBL" id="AZHX01001055">
    <property type="protein sequence ID" value="ETX05039.1"/>
    <property type="molecule type" value="Genomic_DNA"/>
</dbReference>
<sequence length="67" mass="7897">MSVRAAFEWIQQLRANEGLTSQILATEHPDLEYFVQLGAQAELIFTVDELKAAHKHEWQMRWLLHHI</sequence>
<evidence type="ECO:0000313" key="1">
    <source>
        <dbReference type="EMBL" id="ETX05039.1"/>
    </source>
</evidence>
<name>W4M3V5_9BACT</name>
<evidence type="ECO:0000313" key="2">
    <source>
        <dbReference type="Proteomes" id="UP000019140"/>
    </source>
</evidence>
<organism evidence="1 2">
    <name type="scientific">Candidatus Entotheonella gemina</name>
    <dbReference type="NCBI Taxonomy" id="1429439"/>
    <lineage>
        <taxon>Bacteria</taxon>
        <taxon>Pseudomonadati</taxon>
        <taxon>Nitrospinota/Tectimicrobiota group</taxon>
        <taxon>Candidatus Tectimicrobiota</taxon>
        <taxon>Candidatus Entotheonellia</taxon>
        <taxon>Candidatus Entotheonellales</taxon>
        <taxon>Candidatus Entotheonellaceae</taxon>
        <taxon>Candidatus Entotheonella</taxon>
    </lineage>
</organism>
<accession>W4M3V5</accession>
<gene>
    <name evidence="1" type="ORF">ETSY2_25300</name>
</gene>
<proteinExistence type="predicted"/>
<reference evidence="1 2" key="1">
    <citation type="journal article" date="2014" name="Nature">
        <title>An environmental bacterial taxon with a large and distinct metabolic repertoire.</title>
        <authorList>
            <person name="Wilson M.C."/>
            <person name="Mori T."/>
            <person name="Ruckert C."/>
            <person name="Uria A.R."/>
            <person name="Helf M.J."/>
            <person name="Takada K."/>
            <person name="Gernert C."/>
            <person name="Steffens U.A."/>
            <person name="Heycke N."/>
            <person name="Schmitt S."/>
            <person name="Rinke C."/>
            <person name="Helfrich E.J."/>
            <person name="Brachmann A.O."/>
            <person name="Gurgui C."/>
            <person name="Wakimoto T."/>
            <person name="Kracht M."/>
            <person name="Crusemann M."/>
            <person name="Hentschel U."/>
            <person name="Abe I."/>
            <person name="Matsunaga S."/>
            <person name="Kalinowski J."/>
            <person name="Takeyama H."/>
            <person name="Piel J."/>
        </authorList>
    </citation>
    <scope>NUCLEOTIDE SEQUENCE [LARGE SCALE GENOMIC DNA]</scope>
    <source>
        <strain evidence="2">TSY2</strain>
    </source>
</reference>
<evidence type="ECO:0008006" key="3">
    <source>
        <dbReference type="Google" id="ProtNLM"/>
    </source>
</evidence>
<comment type="caution">
    <text evidence="1">The sequence shown here is derived from an EMBL/GenBank/DDBJ whole genome shotgun (WGS) entry which is preliminary data.</text>
</comment>